<evidence type="ECO:0000256" key="1">
    <source>
        <dbReference type="SAM" id="MobiDB-lite"/>
    </source>
</evidence>
<feature type="compositionally biased region" description="Basic residues" evidence="1">
    <location>
        <begin position="226"/>
        <end position="237"/>
    </location>
</feature>
<name>A0A9Q1ESX1_SYNKA</name>
<feature type="compositionally biased region" description="Basic and acidic residues" evidence="1">
    <location>
        <begin position="202"/>
        <end position="214"/>
    </location>
</feature>
<feature type="region of interest" description="Disordered" evidence="1">
    <location>
        <begin position="282"/>
        <end position="328"/>
    </location>
</feature>
<dbReference type="AlphaFoldDB" id="A0A9Q1ESX1"/>
<evidence type="ECO:0000313" key="3">
    <source>
        <dbReference type="Proteomes" id="UP001152622"/>
    </source>
</evidence>
<comment type="caution">
    <text evidence="2">The sequence shown here is derived from an EMBL/GenBank/DDBJ whole genome shotgun (WGS) entry which is preliminary data.</text>
</comment>
<feature type="compositionally biased region" description="Low complexity" evidence="1">
    <location>
        <begin position="283"/>
        <end position="302"/>
    </location>
</feature>
<keyword evidence="3" id="KW-1185">Reference proteome</keyword>
<gene>
    <name evidence="2" type="ORF">SKAU_G00317650</name>
</gene>
<protein>
    <submittedName>
        <fullName evidence="2">Uncharacterized protein</fullName>
    </submittedName>
</protein>
<dbReference type="Proteomes" id="UP001152622">
    <property type="component" value="Chromosome 13"/>
</dbReference>
<feature type="region of interest" description="Disordered" evidence="1">
    <location>
        <begin position="190"/>
        <end position="249"/>
    </location>
</feature>
<accession>A0A9Q1ESX1</accession>
<sequence length="328" mass="35598">MKPCESFTAYFTGANDENPQWRRGLILQCSQSQIFKVIASRSVSAARPPEPSVHHRSPRARLGRDMRNRALPASSAGRMAVFQRAFVFICTVIYCNFSPLQRGDAYKVSSPFLFPTESKGEINRFRFQWDPASSRHSNNDGPQPMKRGYPLTKTAATPMSEVTLPPKASQVRSTRVCRASALRIRVGVGVAFGGPETSPDGDDPRLSSLDRKESAGPGRGEVGRLPHSRPHPRARRPGRTEEGINNSGGCICSGPPACRALPPWLRSTSGVIVFLSAGSLRTAVPSSPSAAGRPPRVPSAASHTSPARDNIGSDMRGEINHRPCQQHL</sequence>
<reference evidence="2" key="1">
    <citation type="journal article" date="2023" name="Science">
        <title>Genome structures resolve the early diversification of teleost fishes.</title>
        <authorList>
            <person name="Parey E."/>
            <person name="Louis A."/>
            <person name="Montfort J."/>
            <person name="Bouchez O."/>
            <person name="Roques C."/>
            <person name="Iampietro C."/>
            <person name="Lluch J."/>
            <person name="Castinel A."/>
            <person name="Donnadieu C."/>
            <person name="Desvignes T."/>
            <person name="Floi Bucao C."/>
            <person name="Jouanno E."/>
            <person name="Wen M."/>
            <person name="Mejri S."/>
            <person name="Dirks R."/>
            <person name="Jansen H."/>
            <person name="Henkel C."/>
            <person name="Chen W.J."/>
            <person name="Zahm M."/>
            <person name="Cabau C."/>
            <person name="Klopp C."/>
            <person name="Thompson A.W."/>
            <person name="Robinson-Rechavi M."/>
            <person name="Braasch I."/>
            <person name="Lecointre G."/>
            <person name="Bobe J."/>
            <person name="Postlethwait J.H."/>
            <person name="Berthelot C."/>
            <person name="Roest Crollius H."/>
            <person name="Guiguen Y."/>
        </authorList>
    </citation>
    <scope>NUCLEOTIDE SEQUENCE</scope>
    <source>
        <strain evidence="2">WJC10195</strain>
    </source>
</reference>
<evidence type="ECO:0000313" key="2">
    <source>
        <dbReference type="EMBL" id="KAJ8344436.1"/>
    </source>
</evidence>
<organism evidence="2 3">
    <name type="scientific">Synaphobranchus kaupii</name>
    <name type="common">Kaup's arrowtooth eel</name>
    <dbReference type="NCBI Taxonomy" id="118154"/>
    <lineage>
        <taxon>Eukaryota</taxon>
        <taxon>Metazoa</taxon>
        <taxon>Chordata</taxon>
        <taxon>Craniata</taxon>
        <taxon>Vertebrata</taxon>
        <taxon>Euteleostomi</taxon>
        <taxon>Actinopterygii</taxon>
        <taxon>Neopterygii</taxon>
        <taxon>Teleostei</taxon>
        <taxon>Anguilliformes</taxon>
        <taxon>Synaphobranchidae</taxon>
        <taxon>Synaphobranchus</taxon>
    </lineage>
</organism>
<proteinExistence type="predicted"/>
<dbReference type="EMBL" id="JAINUF010000013">
    <property type="protein sequence ID" value="KAJ8344436.1"/>
    <property type="molecule type" value="Genomic_DNA"/>
</dbReference>